<dbReference type="Proteomes" id="UP000756132">
    <property type="component" value="Chromosome 13"/>
</dbReference>
<evidence type="ECO:0000313" key="4">
    <source>
        <dbReference type="Proteomes" id="UP000756132"/>
    </source>
</evidence>
<evidence type="ECO:0000313" key="3">
    <source>
        <dbReference type="EMBL" id="UJO25197.1"/>
    </source>
</evidence>
<name>A0A9Q8UWS4_PASFU</name>
<dbReference type="GO" id="GO:0008061">
    <property type="term" value="F:chitin binding"/>
    <property type="evidence" value="ECO:0007669"/>
    <property type="project" value="InterPro"/>
</dbReference>
<accession>A0A9Q8UWS4</accession>
<reference evidence="3" key="1">
    <citation type="submission" date="2021-12" db="EMBL/GenBank/DDBJ databases">
        <authorList>
            <person name="Zaccaron A."/>
            <person name="Stergiopoulos I."/>
        </authorList>
    </citation>
    <scope>NUCLEOTIDE SEQUENCE</scope>
    <source>
        <strain evidence="3">Race5_Kim</strain>
    </source>
</reference>
<protein>
    <recommendedName>
        <fullName evidence="1">chitinase</fullName>
        <ecNumber evidence="1">3.2.1.14</ecNumber>
    </recommendedName>
</protein>
<keyword evidence="4" id="KW-1185">Reference proteome</keyword>
<dbReference type="SMART" id="SM00636">
    <property type="entry name" value="Glyco_18"/>
    <property type="match status" value="1"/>
</dbReference>
<dbReference type="GeneID" id="71994252"/>
<dbReference type="SUPFAM" id="SSF51445">
    <property type="entry name" value="(Trans)glycosidases"/>
    <property type="match status" value="1"/>
</dbReference>
<dbReference type="Gene3D" id="3.20.20.80">
    <property type="entry name" value="Glycosidases"/>
    <property type="match status" value="1"/>
</dbReference>
<feature type="domain" description="GH18" evidence="2">
    <location>
        <begin position="1"/>
        <end position="203"/>
    </location>
</feature>
<evidence type="ECO:0000256" key="1">
    <source>
        <dbReference type="ARBA" id="ARBA00012729"/>
    </source>
</evidence>
<dbReference type="PANTHER" id="PTHR11177:SF228">
    <property type="entry name" value="CHITINASE"/>
    <property type="match status" value="1"/>
</dbReference>
<dbReference type="PANTHER" id="PTHR11177">
    <property type="entry name" value="CHITINASE"/>
    <property type="match status" value="1"/>
</dbReference>
<dbReference type="InterPro" id="IPR001223">
    <property type="entry name" value="Glyco_hydro18_cat"/>
</dbReference>
<organism evidence="3 4">
    <name type="scientific">Passalora fulva</name>
    <name type="common">Tomato leaf mold</name>
    <name type="synonym">Cladosporium fulvum</name>
    <dbReference type="NCBI Taxonomy" id="5499"/>
    <lineage>
        <taxon>Eukaryota</taxon>
        <taxon>Fungi</taxon>
        <taxon>Dikarya</taxon>
        <taxon>Ascomycota</taxon>
        <taxon>Pezizomycotina</taxon>
        <taxon>Dothideomycetes</taxon>
        <taxon>Dothideomycetidae</taxon>
        <taxon>Mycosphaerellales</taxon>
        <taxon>Mycosphaerellaceae</taxon>
        <taxon>Fulvia</taxon>
    </lineage>
</organism>
<evidence type="ECO:0000259" key="2">
    <source>
        <dbReference type="PROSITE" id="PS51910"/>
    </source>
</evidence>
<dbReference type="EC" id="3.2.1.14" evidence="1"/>
<dbReference type="InterPro" id="IPR017853">
    <property type="entry name" value="GH"/>
</dbReference>
<dbReference type="EMBL" id="CP090175">
    <property type="protein sequence ID" value="UJO25197.1"/>
    <property type="molecule type" value="Genomic_DNA"/>
</dbReference>
<proteinExistence type="predicted"/>
<dbReference type="GO" id="GO:0008843">
    <property type="term" value="F:endochitinase activity"/>
    <property type="evidence" value="ECO:0007669"/>
    <property type="project" value="UniProtKB-EC"/>
</dbReference>
<dbReference type="Pfam" id="PF00704">
    <property type="entry name" value="Glyco_hydro_18"/>
    <property type="match status" value="1"/>
</dbReference>
<dbReference type="RefSeq" id="XP_047769563.1">
    <property type="nucleotide sequence ID" value="XM_047913522.1"/>
</dbReference>
<dbReference type="InterPro" id="IPR050314">
    <property type="entry name" value="Glycosyl_Hydrlase_18"/>
</dbReference>
<dbReference type="OrthoDB" id="76388at2759"/>
<dbReference type="AlphaFoldDB" id="A0A9Q8UWS4"/>
<dbReference type="GO" id="GO:0006032">
    <property type="term" value="P:chitin catabolic process"/>
    <property type="evidence" value="ECO:0007669"/>
    <property type="project" value="TreeGrafter"/>
</dbReference>
<gene>
    <name evidence="3" type="ORF">CLAFUR5_14374</name>
</gene>
<dbReference type="KEGG" id="ffu:CLAFUR5_14374"/>
<dbReference type="GO" id="GO:0005975">
    <property type="term" value="P:carbohydrate metabolic process"/>
    <property type="evidence" value="ECO:0007669"/>
    <property type="project" value="InterPro"/>
</dbReference>
<dbReference type="InterPro" id="IPR011583">
    <property type="entry name" value="Chitinase_II/V-like_cat"/>
</dbReference>
<sequence>MSTLQQRPVAIGVYYPSWKIYREIHPGPRVLLSIGGGTGSKQFAGVAANREKTARFCQTTKQLLDNFHLDGADIDWEHPRTPDEGADFVALLVALRACLPSPAYSITAALPANEEVLDHIDLPGLLSGPNAVIDYLNLMAYDMAGSWSAVAGHHAQLHAPTRPKHNFAKQSMARISYYLIERRKVDPHRIILGIPAYGRSFWA</sequence>
<reference evidence="3" key="2">
    <citation type="journal article" date="2022" name="Microb. Genom.">
        <title>A chromosome-scale genome assembly of the tomato pathogen Cladosporium fulvum reveals a compartmentalized genome architecture and the presence of a dispensable chromosome.</title>
        <authorList>
            <person name="Zaccaron A.Z."/>
            <person name="Chen L.H."/>
            <person name="Samaras A."/>
            <person name="Stergiopoulos I."/>
        </authorList>
    </citation>
    <scope>NUCLEOTIDE SEQUENCE</scope>
    <source>
        <strain evidence="3">Race5_Kim</strain>
    </source>
</reference>
<dbReference type="GO" id="GO:0005576">
    <property type="term" value="C:extracellular region"/>
    <property type="evidence" value="ECO:0007669"/>
    <property type="project" value="TreeGrafter"/>
</dbReference>
<dbReference type="PROSITE" id="PS51910">
    <property type="entry name" value="GH18_2"/>
    <property type="match status" value="1"/>
</dbReference>